<dbReference type="RefSeq" id="WP_226958626.1">
    <property type="nucleotide sequence ID" value="NZ_CKHJ01000021.1"/>
</dbReference>
<dbReference type="EMBL" id="CAATHA010000016">
    <property type="protein sequence ID" value="VNQ01178.1"/>
    <property type="molecule type" value="Genomic_DNA"/>
</dbReference>
<dbReference type="GO" id="GO:0006302">
    <property type="term" value="P:double-strand break repair"/>
    <property type="evidence" value="ECO:0007669"/>
    <property type="project" value="InterPro"/>
</dbReference>
<dbReference type="SUPFAM" id="SSF89550">
    <property type="entry name" value="PHP domain-like"/>
    <property type="match status" value="1"/>
</dbReference>
<dbReference type="Gene3D" id="3.20.20.140">
    <property type="entry name" value="Metal-dependent hydrolases"/>
    <property type="match status" value="1"/>
</dbReference>
<dbReference type="NCBIfam" id="NF045781">
    <property type="entry name" value="Spaf1101_AAA_ATP"/>
    <property type="match status" value="1"/>
</dbReference>
<accession>A0A4J1Z5P7</accession>
<dbReference type="InterPro" id="IPR054798">
    <property type="entry name" value="Spaf_1101-like"/>
</dbReference>
<dbReference type="InterPro" id="IPR038729">
    <property type="entry name" value="Rad50/SbcC_AAA"/>
</dbReference>
<dbReference type="AlphaFoldDB" id="A0A4J1Z5P7"/>
<feature type="domain" description="Rad50/SbcC-type AAA" evidence="1">
    <location>
        <begin position="341"/>
        <end position="417"/>
    </location>
</feature>
<sequence>MRGFNNKIKSVYQELTNSKEKFCSFHKTLIHLRTPVSYDYKLFSNWTATKYRKITEDELYDIFFENKKIKVDKTIFFSNFDKVVFSSSKEYISFLMLAEAIIKNGIEIVVVTDHNTTKGIKKLQMAVSIIMKNYPIYDIHPHILHGVEISAADKLHIVCIYDYEQESWVNQWLSENIISEKDGSYQHSLTIMKDFNNQKIVNYIAHFNSYDILKKGSHLSGAYKRKIFSKENTRFIGVKNINSIEGSRKKLLADFNCEPNFLLDNDSHEIDSLGKNNLWLKGGKISFKMFQEALFDYNVSVSLCKPSFKQKSYIKGLYIENRGENRSFLAGDKLKKDKDFFLTFSPSMNCLIGGRGTGKSTLIDMLQFVLSQDCDKQSKLEFLCNHANAFVLYVLEETEYIIEVSLPDVKQENKDNILQYYGQNRENKFGYLIDLILTLLKNGHGLSTQKFIKLKVTILN</sequence>
<protein>
    <submittedName>
        <fullName evidence="2">SMC faily protein</fullName>
    </submittedName>
</protein>
<dbReference type="GO" id="GO:0016887">
    <property type="term" value="F:ATP hydrolysis activity"/>
    <property type="evidence" value="ECO:0007669"/>
    <property type="project" value="InterPro"/>
</dbReference>
<dbReference type="InterPro" id="IPR027417">
    <property type="entry name" value="P-loop_NTPase"/>
</dbReference>
<proteinExistence type="predicted"/>
<evidence type="ECO:0000313" key="2">
    <source>
        <dbReference type="EMBL" id="VNQ01178.1"/>
    </source>
</evidence>
<name>A0A4J1Z5P7_STREE</name>
<dbReference type="InterPro" id="IPR016195">
    <property type="entry name" value="Pol/histidinol_Pase-like"/>
</dbReference>
<dbReference type="SUPFAM" id="SSF52540">
    <property type="entry name" value="P-loop containing nucleoside triphosphate hydrolases"/>
    <property type="match status" value="1"/>
</dbReference>
<organism evidence="2">
    <name type="scientific">Streptococcus pneumoniae</name>
    <dbReference type="NCBI Taxonomy" id="1313"/>
    <lineage>
        <taxon>Bacteria</taxon>
        <taxon>Bacillati</taxon>
        <taxon>Bacillota</taxon>
        <taxon>Bacilli</taxon>
        <taxon>Lactobacillales</taxon>
        <taxon>Streptococcaceae</taxon>
        <taxon>Streptococcus</taxon>
    </lineage>
</organism>
<dbReference type="EMBL" id="CAATIS010000020">
    <property type="protein sequence ID" value="VNQ90737.1"/>
    <property type="molecule type" value="Genomic_DNA"/>
</dbReference>
<reference evidence="2" key="1">
    <citation type="submission" date="2019-04" db="EMBL/GenBank/DDBJ databases">
        <authorList>
            <consortium name="Pathogen Informatics"/>
        </authorList>
    </citation>
    <scope>NUCLEOTIDE SEQUENCE</scope>
    <source>
        <strain evidence="2">GPSC51</strain>
    </source>
</reference>
<gene>
    <name evidence="2" type="ORF">SAMEA3172910_01497</name>
    <name evidence="3" type="ORF">SAMEA3206932_01829</name>
</gene>
<evidence type="ECO:0000259" key="1">
    <source>
        <dbReference type="Pfam" id="PF13476"/>
    </source>
</evidence>
<dbReference type="Pfam" id="PF13476">
    <property type="entry name" value="AAA_23"/>
    <property type="match status" value="1"/>
</dbReference>
<evidence type="ECO:0000313" key="3">
    <source>
        <dbReference type="EMBL" id="VNQ90737.1"/>
    </source>
</evidence>
<dbReference type="Gene3D" id="3.40.50.300">
    <property type="entry name" value="P-loop containing nucleotide triphosphate hydrolases"/>
    <property type="match status" value="1"/>
</dbReference>